<accession>S4MMX1</accession>
<evidence type="ECO:0000313" key="2">
    <source>
        <dbReference type="Proteomes" id="UP000015001"/>
    </source>
</evidence>
<dbReference type="Proteomes" id="UP000015001">
    <property type="component" value="Unassembled WGS sequence"/>
</dbReference>
<name>S4MMX1_9ACTN</name>
<dbReference type="EMBL" id="AOPY01001681">
    <property type="protein sequence ID" value="EPJ34772.1"/>
    <property type="molecule type" value="Genomic_DNA"/>
</dbReference>
<keyword evidence="2" id="KW-1185">Reference proteome</keyword>
<protein>
    <submittedName>
        <fullName evidence="1">Uncharacterized protein</fullName>
    </submittedName>
</protein>
<comment type="caution">
    <text evidence="1">The sequence shown here is derived from an EMBL/GenBank/DDBJ whole genome shotgun (WGS) entry which is preliminary data.</text>
</comment>
<reference evidence="1 2" key="1">
    <citation type="submission" date="2013-02" db="EMBL/GenBank/DDBJ databases">
        <title>Draft Genome Sequence of Streptomyces afghaniensis, Which Produces Compounds of the Julimycin B-Complex.</title>
        <authorList>
            <person name="Gruening B.A."/>
            <person name="Praeg A."/>
            <person name="Erxleben A."/>
            <person name="Guenther S."/>
            <person name="Fiedler H.-P."/>
            <person name="Goodfellow M."/>
            <person name="Mueller M."/>
        </authorList>
    </citation>
    <scope>NUCLEOTIDE SEQUENCE [LARGE SCALE GENOMIC DNA]</scope>
    <source>
        <strain evidence="1 2">772</strain>
    </source>
</reference>
<dbReference type="HOGENOM" id="CLU_3383976_0_0_11"/>
<dbReference type="AlphaFoldDB" id="S4MMX1"/>
<sequence>MQQQLSIREASPMAEQKGGASCYLLMVLKDQKG</sequence>
<organism evidence="1 2">
    <name type="scientific">Streptomyces afghaniensis 772</name>
    <dbReference type="NCBI Taxonomy" id="1283301"/>
    <lineage>
        <taxon>Bacteria</taxon>
        <taxon>Bacillati</taxon>
        <taxon>Actinomycetota</taxon>
        <taxon>Actinomycetes</taxon>
        <taxon>Kitasatosporales</taxon>
        <taxon>Streptomycetaceae</taxon>
        <taxon>Streptomyces</taxon>
    </lineage>
</organism>
<dbReference type="PATRIC" id="fig|1283301.3.peg.8095"/>
<evidence type="ECO:0000313" key="1">
    <source>
        <dbReference type="EMBL" id="EPJ34772.1"/>
    </source>
</evidence>
<proteinExistence type="predicted"/>
<gene>
    <name evidence="1" type="ORF">STAFG_8157</name>
</gene>